<dbReference type="GO" id="GO:0006313">
    <property type="term" value="P:DNA transposition"/>
    <property type="evidence" value="ECO:0007669"/>
    <property type="project" value="InterPro"/>
</dbReference>
<dbReference type="KEGG" id="bbgw:UT28_C0001G1032"/>
<dbReference type="Gene3D" id="3.30.70.1290">
    <property type="entry name" value="Transposase IS200-like"/>
    <property type="match status" value="1"/>
</dbReference>
<proteinExistence type="predicted"/>
<dbReference type="STRING" id="1618337.UT28_C0001G0128"/>
<evidence type="ECO:0000313" key="4">
    <source>
        <dbReference type="Proteomes" id="UP000035648"/>
    </source>
</evidence>
<gene>
    <name evidence="2" type="ORF">UT28_C0001G0128</name>
    <name evidence="3" type="ORF">UT28_C0001G1032</name>
</gene>
<accession>A0A0G4B3E6</accession>
<dbReference type="PANTHER" id="PTHR33360">
    <property type="entry name" value="TRANSPOSASE FOR INSERTION SEQUENCE ELEMENT IS200"/>
    <property type="match status" value="1"/>
</dbReference>
<dbReference type="KEGG" id="bbgw:UT28_C0001G0128"/>
<organism evidence="2 4">
    <name type="scientific">Berkelbacteria bacterium GW2011_GWE1_39_12</name>
    <dbReference type="NCBI Taxonomy" id="1618337"/>
    <lineage>
        <taxon>Bacteria</taxon>
        <taxon>Candidatus Berkelbacteria</taxon>
    </lineage>
</organism>
<dbReference type="InterPro" id="IPR036515">
    <property type="entry name" value="Transposase_17_sf"/>
</dbReference>
<sequence length="142" mass="16735">MILLSNSRLYQLNHALYCCRYHLVWSPKYRGRVMCSTYIKQEFERIFKMIAKWKGLVIYEIHIADDHIHIYISIPPKYSVSYAMSILKGKSSAWIKKKNKKIPLGTFWSRGYFVSTIGISEIAIRKYIQNQDKQQSAQPVLL</sequence>
<dbReference type="EMBL" id="CP011213">
    <property type="protein sequence ID" value="AKM82806.1"/>
    <property type="molecule type" value="Genomic_DNA"/>
</dbReference>
<dbReference type="GO" id="GO:0003677">
    <property type="term" value="F:DNA binding"/>
    <property type="evidence" value="ECO:0007669"/>
    <property type="project" value="InterPro"/>
</dbReference>
<evidence type="ECO:0000313" key="3">
    <source>
        <dbReference type="EMBL" id="AKM82806.1"/>
    </source>
</evidence>
<dbReference type="EMBL" id="CP011213">
    <property type="protein sequence ID" value="AKM81943.1"/>
    <property type="molecule type" value="Genomic_DNA"/>
</dbReference>
<feature type="domain" description="Transposase IS200-like" evidence="1">
    <location>
        <begin position="16"/>
        <end position="131"/>
    </location>
</feature>
<reference evidence="2 4" key="1">
    <citation type="journal article" date="2015" name="Nature">
        <title>rRNA introns, odd ribosomes, and small enigmatic genomes across a large radiation of phyla.</title>
        <authorList>
            <person name="Brown C.T."/>
            <person name="Hug L.A."/>
            <person name="Thomas B.C."/>
            <person name="Sharon I."/>
            <person name="Castelle C.J."/>
            <person name="Singh A."/>
            <person name="Wilkins M.J."/>
            <person name="Williams K.H."/>
            <person name="Banfield J.F."/>
        </authorList>
    </citation>
    <scope>NUCLEOTIDE SEQUENCE [LARGE SCALE GENOMIC DNA]</scope>
</reference>
<evidence type="ECO:0000313" key="2">
    <source>
        <dbReference type="EMBL" id="AKM81943.1"/>
    </source>
</evidence>
<dbReference type="Proteomes" id="UP000035648">
    <property type="component" value="Chromosome"/>
</dbReference>
<dbReference type="GO" id="GO:0004803">
    <property type="term" value="F:transposase activity"/>
    <property type="evidence" value="ECO:0007669"/>
    <property type="project" value="InterPro"/>
</dbReference>
<dbReference type="SUPFAM" id="SSF143422">
    <property type="entry name" value="Transposase IS200-like"/>
    <property type="match status" value="1"/>
</dbReference>
<name>A0A0G4B3E6_9BACT</name>
<dbReference type="Pfam" id="PF01797">
    <property type="entry name" value="Y1_Tnp"/>
    <property type="match status" value="1"/>
</dbReference>
<dbReference type="NCBIfam" id="NF033573">
    <property type="entry name" value="transpos_IS200"/>
    <property type="match status" value="1"/>
</dbReference>
<dbReference type="SMART" id="SM01321">
    <property type="entry name" value="Y1_Tnp"/>
    <property type="match status" value="1"/>
</dbReference>
<evidence type="ECO:0000259" key="1">
    <source>
        <dbReference type="SMART" id="SM01321"/>
    </source>
</evidence>
<protein>
    <submittedName>
        <fullName evidence="2">Transposase IS200-family protein, putative transposase</fullName>
    </submittedName>
</protein>
<dbReference type="PANTHER" id="PTHR33360:SF2">
    <property type="entry name" value="TRANSPOSASE FOR INSERTION SEQUENCE ELEMENT IS200"/>
    <property type="match status" value="1"/>
</dbReference>
<dbReference type="InterPro" id="IPR002686">
    <property type="entry name" value="Transposase_17"/>
</dbReference>
<dbReference type="AlphaFoldDB" id="A0A0G4B3E6"/>